<evidence type="ECO:0000256" key="3">
    <source>
        <dbReference type="ARBA" id="ARBA00023015"/>
    </source>
</evidence>
<keyword evidence="7" id="KW-0175">Coiled coil</keyword>
<keyword evidence="5" id="KW-0804">Transcription</keyword>
<evidence type="ECO:0000256" key="8">
    <source>
        <dbReference type="SAM" id="MobiDB-lite"/>
    </source>
</evidence>
<evidence type="ECO:0000256" key="2">
    <source>
        <dbReference type="ARBA" id="ARBA00009050"/>
    </source>
</evidence>
<dbReference type="SMART" id="SM00338">
    <property type="entry name" value="BRLZ"/>
    <property type="match status" value="1"/>
</dbReference>
<feature type="coiled-coil region" evidence="7">
    <location>
        <begin position="298"/>
        <end position="332"/>
    </location>
</feature>
<dbReference type="Proteomes" id="UP001154078">
    <property type="component" value="Chromosome 3"/>
</dbReference>
<evidence type="ECO:0000259" key="9">
    <source>
        <dbReference type="PROSITE" id="PS50217"/>
    </source>
</evidence>
<dbReference type="AlphaFoldDB" id="A0A9P0B3M7"/>
<keyword evidence="4" id="KW-0238">DNA-binding</keyword>
<organism evidence="10 11">
    <name type="scientific">Brassicogethes aeneus</name>
    <name type="common">Rape pollen beetle</name>
    <name type="synonym">Meligethes aeneus</name>
    <dbReference type="NCBI Taxonomy" id="1431903"/>
    <lineage>
        <taxon>Eukaryota</taxon>
        <taxon>Metazoa</taxon>
        <taxon>Ecdysozoa</taxon>
        <taxon>Arthropoda</taxon>
        <taxon>Hexapoda</taxon>
        <taxon>Insecta</taxon>
        <taxon>Pterygota</taxon>
        <taxon>Neoptera</taxon>
        <taxon>Endopterygota</taxon>
        <taxon>Coleoptera</taxon>
        <taxon>Polyphaga</taxon>
        <taxon>Cucujiformia</taxon>
        <taxon>Nitidulidae</taxon>
        <taxon>Meligethinae</taxon>
        <taxon>Brassicogethes</taxon>
    </lineage>
</organism>
<dbReference type="GO" id="GO:0030968">
    <property type="term" value="P:endoplasmic reticulum unfolded protein response"/>
    <property type="evidence" value="ECO:0007669"/>
    <property type="project" value="TreeGrafter"/>
</dbReference>
<evidence type="ECO:0000256" key="5">
    <source>
        <dbReference type="ARBA" id="ARBA00023163"/>
    </source>
</evidence>
<dbReference type="CDD" id="cd14700">
    <property type="entry name" value="bZIP_ATF6"/>
    <property type="match status" value="1"/>
</dbReference>
<evidence type="ECO:0000256" key="1">
    <source>
        <dbReference type="ARBA" id="ARBA00004167"/>
    </source>
</evidence>
<dbReference type="Gene3D" id="1.20.5.170">
    <property type="match status" value="1"/>
</dbReference>
<keyword evidence="3" id="KW-0805">Transcription regulation</keyword>
<dbReference type="GO" id="GO:0005634">
    <property type="term" value="C:nucleus"/>
    <property type="evidence" value="ECO:0007669"/>
    <property type="project" value="TreeGrafter"/>
</dbReference>
<comment type="subcellular location">
    <subcellularLocation>
        <location evidence="1">Membrane</location>
        <topology evidence="1">Single-pass membrane protein</topology>
    </subcellularLocation>
</comment>
<evidence type="ECO:0000256" key="6">
    <source>
        <dbReference type="ARBA" id="ARBA00023242"/>
    </source>
</evidence>
<dbReference type="GO" id="GO:0016020">
    <property type="term" value="C:membrane"/>
    <property type="evidence" value="ECO:0007669"/>
    <property type="project" value="UniProtKB-SubCell"/>
</dbReference>
<dbReference type="GO" id="GO:0000981">
    <property type="term" value="F:DNA-binding transcription factor activity, RNA polymerase II-specific"/>
    <property type="evidence" value="ECO:0007669"/>
    <property type="project" value="TreeGrafter"/>
</dbReference>
<sequence>MLTTDDRLFFGDYAFKDSPESCSDNSCSTDYLELKSDEDFLTQLSCDLDIPLLLNPGEDEMRMLNSFFDKSPDEILSDIASPASLKDNEICHEINDLQEMDFSQWGPEAFPNLQSGIKQEIKSKEELYSASDSDNSVSSVNIKTVPLQTKVKREVLNPLSPSATINIGGNILYTQPLVVVPQNQDITKLPKRVPIQPKTPYAIPLNKNKVVAIKKEINRNISSPVSPKVVVLENIGSLNNVKTITPVTTVAAQQKVTVPSMIYTSNGLNLGADKNIDPRILKRQQRKIKNRESACLSRKKKKDYLTSLEEKVKELTDENYNLQLENNQLKERLQEFISVPVPTLTSKNVKQSIVLCVFLFVVAINFDALRGTFNTKQELDKIIQKSPIPKLDHHGRSLLWTPEEEIKKNTSNYSPLTMCPVTINQTESARLVLELERWIGKPIDTKKPSKVAEIISKKQQRANRKRKYKSAPLMEYKNHGIASLPAKQAGNNELQVFLPSTEQLYAEFFEAINRQSDTFYVVSFSDHHMLLPALHHNKTQRPKMSLIMPSMLPNGSTPQGTLMPLMQIDCEVLDTRLIHVKYGTIPQHLRTSENATATKPESHTSNNVSKSTESPTAKYAKKTYKPYFIDKNSFKVNSRFLNGN</sequence>
<keyword evidence="11" id="KW-1185">Reference proteome</keyword>
<dbReference type="SUPFAM" id="SSF57959">
    <property type="entry name" value="Leucine zipper domain"/>
    <property type="match status" value="1"/>
</dbReference>
<evidence type="ECO:0000313" key="11">
    <source>
        <dbReference type="Proteomes" id="UP001154078"/>
    </source>
</evidence>
<dbReference type="Pfam" id="PF00170">
    <property type="entry name" value="bZIP_1"/>
    <property type="match status" value="1"/>
</dbReference>
<evidence type="ECO:0000256" key="7">
    <source>
        <dbReference type="SAM" id="Coils"/>
    </source>
</evidence>
<dbReference type="InterPro" id="IPR046347">
    <property type="entry name" value="bZIP_sf"/>
</dbReference>
<dbReference type="EMBL" id="OV121134">
    <property type="protein sequence ID" value="CAH0553451.1"/>
    <property type="molecule type" value="Genomic_DNA"/>
</dbReference>
<dbReference type="OrthoDB" id="644067at2759"/>
<gene>
    <name evidence="10" type="ORF">MELIAE_LOCUS5439</name>
</gene>
<dbReference type="InterPro" id="IPR051882">
    <property type="entry name" value="ATF_bZIP_TF"/>
</dbReference>
<accession>A0A9P0B3M7</accession>
<dbReference type="PANTHER" id="PTHR46164:SF3">
    <property type="entry name" value="ATF6, ISOFORM C"/>
    <property type="match status" value="1"/>
</dbReference>
<proteinExistence type="inferred from homology"/>
<dbReference type="InterPro" id="IPR004827">
    <property type="entry name" value="bZIP"/>
</dbReference>
<evidence type="ECO:0000313" key="10">
    <source>
        <dbReference type="EMBL" id="CAH0553451.1"/>
    </source>
</evidence>
<feature type="compositionally biased region" description="Polar residues" evidence="8">
    <location>
        <begin position="592"/>
        <end position="614"/>
    </location>
</feature>
<comment type="similarity">
    <text evidence="2">Belongs to the bZIP family. ATF subfamily.</text>
</comment>
<dbReference type="PANTHER" id="PTHR46164">
    <property type="entry name" value="ATF6, ISOFORM C"/>
    <property type="match status" value="1"/>
</dbReference>
<feature type="domain" description="BZIP" evidence="9">
    <location>
        <begin position="280"/>
        <end position="336"/>
    </location>
</feature>
<dbReference type="PROSITE" id="PS50217">
    <property type="entry name" value="BZIP"/>
    <property type="match status" value="1"/>
</dbReference>
<feature type="region of interest" description="Disordered" evidence="8">
    <location>
        <begin position="591"/>
        <end position="616"/>
    </location>
</feature>
<name>A0A9P0B3M7_BRAAE</name>
<dbReference type="GO" id="GO:0000978">
    <property type="term" value="F:RNA polymerase II cis-regulatory region sequence-specific DNA binding"/>
    <property type="evidence" value="ECO:0007669"/>
    <property type="project" value="TreeGrafter"/>
</dbReference>
<evidence type="ECO:0000256" key="4">
    <source>
        <dbReference type="ARBA" id="ARBA00023125"/>
    </source>
</evidence>
<keyword evidence="6" id="KW-0539">Nucleus</keyword>
<protein>
    <recommendedName>
        <fullName evidence="9">BZIP domain-containing protein</fullName>
    </recommendedName>
</protein>
<reference evidence="10" key="1">
    <citation type="submission" date="2021-12" db="EMBL/GenBank/DDBJ databases">
        <authorList>
            <person name="King R."/>
        </authorList>
    </citation>
    <scope>NUCLEOTIDE SEQUENCE</scope>
</reference>